<dbReference type="EMBL" id="JAATJA010000001">
    <property type="protein sequence ID" value="NJB67810.1"/>
    <property type="molecule type" value="Genomic_DNA"/>
</dbReference>
<proteinExistence type="predicted"/>
<reference evidence="1 2" key="1">
    <citation type="submission" date="2020-03" db="EMBL/GenBank/DDBJ databases">
        <title>Genomic Encyclopedia of Type Strains, Phase IV (KMG-IV): sequencing the most valuable type-strain genomes for metagenomic binning, comparative biology and taxonomic classification.</title>
        <authorList>
            <person name="Goeker M."/>
        </authorList>
    </citation>
    <scope>NUCLEOTIDE SEQUENCE [LARGE SCALE GENOMIC DNA]</scope>
    <source>
        <strain evidence="1 2">DSM 24233</strain>
    </source>
</reference>
<dbReference type="AlphaFoldDB" id="A0A846QL83"/>
<dbReference type="Proteomes" id="UP000580856">
    <property type="component" value="Unassembled WGS sequence"/>
</dbReference>
<keyword evidence="2" id="KW-1185">Reference proteome</keyword>
<evidence type="ECO:0000313" key="1">
    <source>
        <dbReference type="EMBL" id="NJB67810.1"/>
    </source>
</evidence>
<sequence>MIDFERFTETVVIDGEEYRYDPVSGMALVQCGNCSNMEEVECEVVEGKGRICSFMCTQCGHFNEA</sequence>
<organism evidence="1 2">
    <name type="scientific">Desulfobaculum xiamenense</name>
    <dbReference type="NCBI Taxonomy" id="995050"/>
    <lineage>
        <taxon>Bacteria</taxon>
        <taxon>Pseudomonadati</taxon>
        <taxon>Thermodesulfobacteriota</taxon>
        <taxon>Desulfovibrionia</taxon>
        <taxon>Desulfovibrionales</taxon>
        <taxon>Desulfovibrionaceae</taxon>
        <taxon>Desulfobaculum</taxon>
    </lineage>
</organism>
<gene>
    <name evidence="1" type="ORF">GGQ74_001450</name>
</gene>
<name>A0A846QL83_9BACT</name>
<evidence type="ECO:0000313" key="2">
    <source>
        <dbReference type="Proteomes" id="UP000580856"/>
    </source>
</evidence>
<accession>A0A846QL83</accession>
<dbReference type="RefSeq" id="WP_167940830.1">
    <property type="nucleotide sequence ID" value="NZ_JAATJA010000001.1"/>
</dbReference>
<protein>
    <submittedName>
        <fullName evidence="1">Uncharacterized protein</fullName>
    </submittedName>
</protein>
<comment type="caution">
    <text evidence="1">The sequence shown here is derived from an EMBL/GenBank/DDBJ whole genome shotgun (WGS) entry which is preliminary data.</text>
</comment>